<evidence type="ECO:0000259" key="14">
    <source>
        <dbReference type="PROSITE" id="PS50805"/>
    </source>
</evidence>
<dbReference type="SUPFAM" id="SSF47353">
    <property type="entry name" value="Retrovirus capsid dimerization domain-like"/>
    <property type="match status" value="1"/>
</dbReference>
<keyword evidence="6" id="KW-0805">Transcription regulation</keyword>
<feature type="compositionally biased region" description="Low complexity" evidence="11">
    <location>
        <begin position="477"/>
        <end position="488"/>
    </location>
</feature>
<evidence type="ECO:0000256" key="9">
    <source>
        <dbReference type="ARBA" id="ARBA00023242"/>
    </source>
</evidence>
<feature type="compositionally biased region" description="Pro residues" evidence="11">
    <location>
        <begin position="7"/>
        <end position="16"/>
    </location>
</feature>
<dbReference type="SUPFAM" id="SSF57667">
    <property type="entry name" value="beta-beta-alpha zinc fingers"/>
    <property type="match status" value="2"/>
</dbReference>
<keyword evidence="9" id="KW-0539">Nucleus</keyword>
<feature type="region of interest" description="Disordered" evidence="11">
    <location>
        <begin position="356"/>
        <end position="425"/>
    </location>
</feature>
<dbReference type="OMA" id="ELYLCNE"/>
<proteinExistence type="predicted"/>
<reference evidence="15" key="2">
    <citation type="submission" date="2025-08" db="UniProtKB">
        <authorList>
            <consortium name="Ensembl"/>
        </authorList>
    </citation>
    <scope>IDENTIFICATION</scope>
    <source>
        <strain evidence="15">Glennie</strain>
    </source>
</reference>
<feature type="region of interest" description="Disordered" evidence="11">
    <location>
        <begin position="463"/>
        <end position="488"/>
    </location>
</feature>
<feature type="domain" description="SCAN box" evidence="13">
    <location>
        <begin position="61"/>
        <end position="141"/>
    </location>
</feature>
<dbReference type="InterPro" id="IPR003309">
    <property type="entry name" value="SCAN_dom"/>
</dbReference>
<organism evidence="15 16">
    <name type="scientific">Ornithorhynchus anatinus</name>
    <name type="common">Duckbill platypus</name>
    <dbReference type="NCBI Taxonomy" id="9258"/>
    <lineage>
        <taxon>Eukaryota</taxon>
        <taxon>Metazoa</taxon>
        <taxon>Chordata</taxon>
        <taxon>Craniata</taxon>
        <taxon>Vertebrata</taxon>
        <taxon>Euteleostomi</taxon>
        <taxon>Mammalia</taxon>
        <taxon>Monotremata</taxon>
        <taxon>Ornithorhynchidae</taxon>
        <taxon>Ornithorhynchus</taxon>
    </lineage>
</organism>
<feature type="compositionally biased region" description="Low complexity" evidence="11">
    <location>
        <begin position="558"/>
        <end position="584"/>
    </location>
</feature>
<feature type="domain" description="C2H2-type" evidence="12">
    <location>
        <begin position="454"/>
        <end position="481"/>
    </location>
</feature>
<dbReference type="Bgee" id="ENSOANG00000047823">
    <property type="expression patterns" value="Expressed in fibroblast and 7 other cell types or tissues"/>
</dbReference>
<dbReference type="FunFam" id="3.30.160.60:FF:000213">
    <property type="entry name" value="Zinc finger protein 624"/>
    <property type="match status" value="1"/>
</dbReference>
<evidence type="ECO:0000256" key="6">
    <source>
        <dbReference type="ARBA" id="ARBA00023015"/>
    </source>
</evidence>
<evidence type="ECO:0000259" key="12">
    <source>
        <dbReference type="PROSITE" id="PS50157"/>
    </source>
</evidence>
<evidence type="ECO:0000313" key="15">
    <source>
        <dbReference type="Ensembl" id="ENSOANP00000049621.1"/>
    </source>
</evidence>
<dbReference type="GO" id="GO:0006357">
    <property type="term" value="P:regulation of transcription by RNA polymerase II"/>
    <property type="evidence" value="ECO:0000318"/>
    <property type="project" value="GO_Central"/>
</dbReference>
<dbReference type="Gene3D" id="1.10.4020.10">
    <property type="entry name" value="DNA breaking-rejoining enzymes"/>
    <property type="match status" value="1"/>
</dbReference>
<feature type="domain" description="KRAB" evidence="14">
    <location>
        <begin position="278"/>
        <end position="350"/>
    </location>
</feature>
<dbReference type="FunFam" id="3.30.160.60:FF:000557">
    <property type="entry name" value="zinc finger and SCAN domain-containing protein 29"/>
    <property type="match status" value="1"/>
</dbReference>
<accession>A0A6I8P6C8</accession>
<dbReference type="GO" id="GO:0000981">
    <property type="term" value="F:DNA-binding transcription factor activity, RNA polymerase II-specific"/>
    <property type="evidence" value="ECO:0000318"/>
    <property type="project" value="GO_Central"/>
</dbReference>
<evidence type="ECO:0000313" key="16">
    <source>
        <dbReference type="Proteomes" id="UP000002279"/>
    </source>
</evidence>
<evidence type="ECO:0000256" key="5">
    <source>
        <dbReference type="ARBA" id="ARBA00022833"/>
    </source>
</evidence>
<dbReference type="FunFam" id="3.30.160.60:FF:002343">
    <property type="entry name" value="Zinc finger protein 33A"/>
    <property type="match status" value="1"/>
</dbReference>
<evidence type="ECO:0000256" key="10">
    <source>
        <dbReference type="PROSITE-ProRule" id="PRU00042"/>
    </source>
</evidence>
<dbReference type="PANTHER" id="PTHR45935:SF2">
    <property type="entry name" value="KRAB-A DOMAIN-CONTAINING PROTEIN 2"/>
    <property type="match status" value="1"/>
</dbReference>
<dbReference type="PANTHER" id="PTHR45935">
    <property type="entry name" value="PROTEIN ZBED8-RELATED"/>
    <property type="match status" value="1"/>
</dbReference>
<dbReference type="InterPro" id="IPR050916">
    <property type="entry name" value="SCAN-C2H2_zinc_finger"/>
</dbReference>
<dbReference type="PROSITE" id="PS50805">
    <property type="entry name" value="KRAB"/>
    <property type="match status" value="1"/>
</dbReference>
<dbReference type="PROSITE" id="PS50157">
    <property type="entry name" value="ZINC_FINGER_C2H2_2"/>
    <property type="match status" value="4"/>
</dbReference>
<feature type="compositionally biased region" description="Basic and acidic residues" evidence="11">
    <location>
        <begin position="540"/>
        <end position="551"/>
    </location>
</feature>
<dbReference type="GO" id="GO:0000978">
    <property type="term" value="F:RNA polymerase II cis-regulatory region sequence-specific DNA binding"/>
    <property type="evidence" value="ECO:0000318"/>
    <property type="project" value="GO_Central"/>
</dbReference>
<keyword evidence="8" id="KW-0804">Transcription</keyword>
<evidence type="ECO:0000256" key="2">
    <source>
        <dbReference type="ARBA" id="ARBA00022723"/>
    </source>
</evidence>
<evidence type="ECO:0000256" key="4">
    <source>
        <dbReference type="ARBA" id="ARBA00022771"/>
    </source>
</evidence>
<dbReference type="Proteomes" id="UP000002279">
    <property type="component" value="Chromosome 11"/>
</dbReference>
<feature type="compositionally biased region" description="Acidic residues" evidence="11">
    <location>
        <begin position="185"/>
        <end position="215"/>
    </location>
</feature>
<dbReference type="SMART" id="SM00431">
    <property type="entry name" value="SCAN"/>
    <property type="match status" value="1"/>
</dbReference>
<dbReference type="Ensembl" id="ENSOANT00000059572.1">
    <property type="protein sequence ID" value="ENSOANP00000049621.1"/>
    <property type="gene ID" value="ENSOANG00000047823.1"/>
</dbReference>
<reference evidence="15" key="3">
    <citation type="submission" date="2025-09" db="UniProtKB">
        <authorList>
            <consortium name="Ensembl"/>
        </authorList>
    </citation>
    <scope>IDENTIFICATION</scope>
    <source>
        <strain evidence="15">Glennie</strain>
    </source>
</reference>
<keyword evidence="2" id="KW-0479">Metal-binding</keyword>
<evidence type="ECO:0000256" key="3">
    <source>
        <dbReference type="ARBA" id="ARBA00022737"/>
    </source>
</evidence>
<evidence type="ECO:0000259" key="13">
    <source>
        <dbReference type="PROSITE" id="PS50804"/>
    </source>
</evidence>
<feature type="region of interest" description="Disordered" evidence="11">
    <location>
        <begin position="240"/>
        <end position="262"/>
    </location>
</feature>
<dbReference type="Pfam" id="PF00096">
    <property type="entry name" value="zf-C2H2"/>
    <property type="match status" value="2"/>
</dbReference>
<dbReference type="InterPro" id="IPR038269">
    <property type="entry name" value="SCAN_sf"/>
</dbReference>
<evidence type="ECO:0008006" key="17">
    <source>
        <dbReference type="Google" id="ProtNLM"/>
    </source>
</evidence>
<dbReference type="CDD" id="cd07765">
    <property type="entry name" value="KRAB_A-box"/>
    <property type="match status" value="1"/>
</dbReference>
<feature type="compositionally biased region" description="Acidic residues" evidence="11">
    <location>
        <begin position="40"/>
        <end position="50"/>
    </location>
</feature>
<dbReference type="SMART" id="SM00349">
    <property type="entry name" value="KRAB"/>
    <property type="match status" value="1"/>
</dbReference>
<dbReference type="Pfam" id="PF02023">
    <property type="entry name" value="SCAN"/>
    <property type="match status" value="1"/>
</dbReference>
<evidence type="ECO:0000256" key="8">
    <source>
        <dbReference type="ARBA" id="ARBA00023163"/>
    </source>
</evidence>
<dbReference type="Gene3D" id="6.10.140.140">
    <property type="match status" value="1"/>
</dbReference>
<name>A0A6I8P6C8_ORNAN</name>
<dbReference type="GO" id="GO:0008270">
    <property type="term" value="F:zinc ion binding"/>
    <property type="evidence" value="ECO:0007669"/>
    <property type="project" value="UniProtKB-KW"/>
</dbReference>
<evidence type="ECO:0000256" key="7">
    <source>
        <dbReference type="ARBA" id="ARBA00023125"/>
    </source>
</evidence>
<dbReference type="Pfam" id="PF01352">
    <property type="entry name" value="KRAB"/>
    <property type="match status" value="1"/>
</dbReference>
<evidence type="ECO:0000256" key="1">
    <source>
        <dbReference type="ARBA" id="ARBA00004123"/>
    </source>
</evidence>
<gene>
    <name evidence="15" type="primary">LOC100086800</name>
</gene>
<sequence length="680" mass="74521">MATAALGPPPAPPPWEPEGILTVKPEETPGWERDGPDSDPGAEPDSDPGPEAEPGPGASYRHFRRFRYQEAAGPREALSRLRELCRRWLRPERRTKEQILELLVLEQFLSVLPGDTQRWVRGRRPRSGEEAVTLVEALQKEPRRPRRWVTVHVQDQEVLSEETGMTGAGPESSSHRPEPALPQSVEEEEGGGEEEEEEPPVEEEEEEGSLVEEEGPQSLDLGILGSASPHCAKELERLAAPEERELPAPQDSALPEEGGSSGDQEMVALLTAITQGLATFKDVALCFSQEQWGHLDPSQKDFYGEYVLQEDCGIVVSLSFPIPRLEEIPPMGGEEEGLQAPGPHDSEESEILTFAYPGDGSEDEEPAGPAALPGTAWGGRGRTRRDPDLEVFSEEAEEAGSPPGRARPPSLPESPGLPTLPPGRPHDCPHCGKGFGCHSHLERHLRTHTGEKPYRCRDCGKSYTRGRPPGPHRKTHAAGPPAAAAARPYSCGQCGKSFRWTSDLVRHRRTHTGEKPFRCEVCGKHFGQKSVLTTHRRVHLDRGPGRPDPRRRPPRPAPAAAGRGGPLPLRRVRGGLRPQPGFRRPPARPRRGRPDLPLRPVREELRPPGPPGAAPADPHRGEALQVPHVRQGLRPRLPPPPAPEDPLGEAALASRVKEETRGRAVVKPPPHPLGLLRPRR</sequence>
<dbReference type="AlphaFoldDB" id="A0A6I8P6C8"/>
<feature type="domain" description="C2H2-type" evidence="12">
    <location>
        <begin position="489"/>
        <end position="516"/>
    </location>
</feature>
<protein>
    <recommendedName>
        <fullName evidence="17">Zinc finger protein 202</fullName>
    </recommendedName>
</protein>
<keyword evidence="7" id="KW-0238">DNA-binding</keyword>
<feature type="domain" description="C2H2-type" evidence="12">
    <location>
        <begin position="426"/>
        <end position="453"/>
    </location>
</feature>
<feature type="region of interest" description="Disordered" evidence="11">
    <location>
        <begin position="532"/>
        <end position="680"/>
    </location>
</feature>
<feature type="domain" description="C2H2-type" evidence="12">
    <location>
        <begin position="517"/>
        <end position="544"/>
    </location>
</feature>
<feature type="region of interest" description="Disordered" evidence="11">
    <location>
        <begin position="147"/>
        <end position="215"/>
    </location>
</feature>
<dbReference type="InParanoid" id="A0A6I8P6C8"/>
<feature type="compositionally biased region" description="Basic and acidic residues" evidence="11">
    <location>
        <begin position="24"/>
        <end position="36"/>
    </location>
</feature>
<dbReference type="InterPro" id="IPR013087">
    <property type="entry name" value="Znf_C2H2_type"/>
</dbReference>
<feature type="region of interest" description="Disordered" evidence="11">
    <location>
        <begin position="1"/>
        <end position="60"/>
    </location>
</feature>
<dbReference type="InterPro" id="IPR036051">
    <property type="entry name" value="KRAB_dom_sf"/>
</dbReference>
<reference evidence="15 16" key="1">
    <citation type="journal article" date="2008" name="Nature">
        <title>Genome analysis of the platypus reveals unique signatures of evolution.</title>
        <authorList>
            <person name="Warren W.C."/>
            <person name="Hillier L.W."/>
            <person name="Marshall Graves J.A."/>
            <person name="Birney E."/>
            <person name="Ponting C.P."/>
            <person name="Grutzner F."/>
            <person name="Belov K."/>
            <person name="Miller W."/>
            <person name="Clarke L."/>
            <person name="Chinwalla A.T."/>
            <person name="Yang S.P."/>
            <person name="Heger A."/>
            <person name="Locke D.P."/>
            <person name="Miethke P."/>
            <person name="Waters P.D."/>
            <person name="Veyrunes F."/>
            <person name="Fulton L."/>
            <person name="Fulton B."/>
            <person name="Graves T."/>
            <person name="Wallis J."/>
            <person name="Puente X.S."/>
            <person name="Lopez-Otin C."/>
            <person name="Ordonez G.R."/>
            <person name="Eichler E.E."/>
            <person name="Chen L."/>
            <person name="Cheng Z."/>
            <person name="Deakin J.E."/>
            <person name="Alsop A."/>
            <person name="Thompson K."/>
            <person name="Kirby P."/>
            <person name="Papenfuss A.T."/>
            <person name="Wakefield M.J."/>
            <person name="Olender T."/>
            <person name="Lancet D."/>
            <person name="Huttley G.A."/>
            <person name="Smit A.F."/>
            <person name="Pask A."/>
            <person name="Temple-Smith P."/>
            <person name="Batzer M.A."/>
            <person name="Walker J.A."/>
            <person name="Konkel M.K."/>
            <person name="Harris R.S."/>
            <person name="Whittington C.M."/>
            <person name="Wong E.S."/>
            <person name="Gemmell N.J."/>
            <person name="Buschiazzo E."/>
            <person name="Vargas Jentzsch I.M."/>
            <person name="Merkel A."/>
            <person name="Schmitz J."/>
            <person name="Zemann A."/>
            <person name="Churakov G."/>
            <person name="Kriegs J.O."/>
            <person name="Brosius J."/>
            <person name="Murchison E.P."/>
            <person name="Sachidanandam R."/>
            <person name="Smith C."/>
            <person name="Hannon G.J."/>
            <person name="Tsend-Ayush E."/>
            <person name="McMillan D."/>
            <person name="Attenborough R."/>
            <person name="Rens W."/>
            <person name="Ferguson-Smith M."/>
            <person name="Lefevre C.M."/>
            <person name="Sharp J.A."/>
            <person name="Nicholas K.R."/>
            <person name="Ray D.A."/>
            <person name="Kube M."/>
            <person name="Reinhardt R."/>
            <person name="Pringle T.H."/>
            <person name="Taylor J."/>
            <person name="Jones R.C."/>
            <person name="Nixon B."/>
            <person name="Dacheux J.L."/>
            <person name="Niwa H."/>
            <person name="Sekita Y."/>
            <person name="Huang X."/>
            <person name="Stark A."/>
            <person name="Kheradpour P."/>
            <person name="Kellis M."/>
            <person name="Flicek P."/>
            <person name="Chen Y."/>
            <person name="Webber C."/>
            <person name="Hardison R."/>
            <person name="Nelson J."/>
            <person name="Hallsworth-Pepin K."/>
            <person name="Delehaunty K."/>
            <person name="Markovic C."/>
            <person name="Minx P."/>
            <person name="Feng Y."/>
            <person name="Kremitzki C."/>
            <person name="Mitreva M."/>
            <person name="Glasscock J."/>
            <person name="Wylie T."/>
            <person name="Wohldmann P."/>
            <person name="Thiru P."/>
            <person name="Nhan M.N."/>
            <person name="Pohl C.S."/>
            <person name="Smith S.M."/>
            <person name="Hou S."/>
            <person name="Nefedov M."/>
            <person name="de Jong P.J."/>
            <person name="Renfree M.B."/>
            <person name="Mardis E.R."/>
            <person name="Wilson R.K."/>
        </authorList>
    </citation>
    <scope>NUCLEOTIDE SEQUENCE [LARGE SCALE GENOMIC DNA]</scope>
    <source>
        <strain evidence="15 16">Glennie</strain>
    </source>
</reference>
<keyword evidence="5" id="KW-0862">Zinc</keyword>
<dbReference type="InterPro" id="IPR001909">
    <property type="entry name" value="KRAB"/>
</dbReference>
<keyword evidence="4 10" id="KW-0863">Zinc-finger</keyword>
<feature type="compositionally biased region" description="Basic and acidic residues" evidence="11">
    <location>
        <begin position="592"/>
        <end position="606"/>
    </location>
</feature>
<dbReference type="GeneTree" id="ENSGT00940000161189"/>
<comment type="subcellular location">
    <subcellularLocation>
        <location evidence="1">Nucleus</location>
    </subcellularLocation>
</comment>
<dbReference type="InterPro" id="IPR036236">
    <property type="entry name" value="Znf_C2H2_sf"/>
</dbReference>
<dbReference type="SMART" id="SM00355">
    <property type="entry name" value="ZnF_C2H2"/>
    <property type="match status" value="4"/>
</dbReference>
<keyword evidence="3" id="KW-0677">Repeat</keyword>
<dbReference type="FunCoup" id="A0A6I8P6C8">
    <property type="interactions" value="1192"/>
</dbReference>
<dbReference type="FunFam" id="1.10.4020.10:FF:000001">
    <property type="entry name" value="zinc finger protein 263 isoform X1"/>
    <property type="match status" value="1"/>
</dbReference>
<feature type="compositionally biased region" description="Acidic residues" evidence="11">
    <location>
        <begin position="389"/>
        <end position="398"/>
    </location>
</feature>
<dbReference type="PROSITE" id="PS00028">
    <property type="entry name" value="ZINC_FINGER_C2H2_1"/>
    <property type="match status" value="4"/>
</dbReference>
<dbReference type="SUPFAM" id="SSF109640">
    <property type="entry name" value="KRAB domain (Kruppel-associated box)"/>
    <property type="match status" value="1"/>
</dbReference>
<dbReference type="CDD" id="cd07936">
    <property type="entry name" value="SCAN"/>
    <property type="match status" value="1"/>
</dbReference>
<keyword evidence="16" id="KW-1185">Reference proteome</keyword>
<dbReference type="PROSITE" id="PS50804">
    <property type="entry name" value="SCAN_BOX"/>
    <property type="match status" value="1"/>
</dbReference>
<dbReference type="GO" id="GO:0005634">
    <property type="term" value="C:nucleus"/>
    <property type="evidence" value="ECO:0007669"/>
    <property type="project" value="UniProtKB-SubCell"/>
</dbReference>
<evidence type="ECO:0000256" key="11">
    <source>
        <dbReference type="SAM" id="MobiDB-lite"/>
    </source>
</evidence>
<dbReference type="Gene3D" id="3.30.160.60">
    <property type="entry name" value="Classic Zinc Finger"/>
    <property type="match status" value="4"/>
</dbReference>